<accession>A0ABR8R1T4</accession>
<dbReference type="Gene3D" id="1.10.10.10">
    <property type="entry name" value="Winged helix-like DNA-binding domain superfamily/Winged helix DNA-binding domain"/>
    <property type="match status" value="1"/>
</dbReference>
<evidence type="ECO:0000256" key="2">
    <source>
        <dbReference type="ARBA" id="ARBA00023125"/>
    </source>
</evidence>
<dbReference type="CDD" id="cd07377">
    <property type="entry name" value="WHTH_GntR"/>
    <property type="match status" value="1"/>
</dbReference>
<protein>
    <submittedName>
        <fullName evidence="5">GntR family transcriptional regulator</fullName>
    </submittedName>
</protein>
<dbReference type="SMART" id="SM00345">
    <property type="entry name" value="HTH_GNTR"/>
    <property type="match status" value="1"/>
</dbReference>
<evidence type="ECO:0000313" key="6">
    <source>
        <dbReference type="Proteomes" id="UP000638918"/>
    </source>
</evidence>
<dbReference type="InterPro" id="IPR036388">
    <property type="entry name" value="WH-like_DNA-bd_sf"/>
</dbReference>
<dbReference type="InterPro" id="IPR036390">
    <property type="entry name" value="WH_DNA-bd_sf"/>
</dbReference>
<dbReference type="Pfam" id="PF00392">
    <property type="entry name" value="GntR"/>
    <property type="match status" value="1"/>
</dbReference>
<dbReference type="SMART" id="SM00895">
    <property type="entry name" value="FCD"/>
    <property type="match status" value="1"/>
</dbReference>
<evidence type="ECO:0000256" key="3">
    <source>
        <dbReference type="ARBA" id="ARBA00023163"/>
    </source>
</evidence>
<dbReference type="SUPFAM" id="SSF48008">
    <property type="entry name" value="GntR ligand-binding domain-like"/>
    <property type="match status" value="1"/>
</dbReference>
<gene>
    <name evidence="5" type="ORF">H9656_08485</name>
</gene>
<dbReference type="PANTHER" id="PTHR43537">
    <property type="entry name" value="TRANSCRIPTIONAL REGULATOR, GNTR FAMILY"/>
    <property type="match status" value="1"/>
</dbReference>
<evidence type="ECO:0000313" key="5">
    <source>
        <dbReference type="EMBL" id="MBD7941422.1"/>
    </source>
</evidence>
<dbReference type="EMBL" id="JACSQU010000002">
    <property type="protein sequence ID" value="MBD7941422.1"/>
    <property type="molecule type" value="Genomic_DNA"/>
</dbReference>
<organism evidence="5 6">
    <name type="scientific">Brevundimonas guildfordensis</name>
    <dbReference type="NCBI Taxonomy" id="2762241"/>
    <lineage>
        <taxon>Bacteria</taxon>
        <taxon>Pseudomonadati</taxon>
        <taxon>Pseudomonadota</taxon>
        <taxon>Alphaproteobacteria</taxon>
        <taxon>Caulobacterales</taxon>
        <taxon>Caulobacteraceae</taxon>
        <taxon>Brevundimonas</taxon>
    </lineage>
</organism>
<dbReference type="SUPFAM" id="SSF46785">
    <property type="entry name" value="Winged helix' DNA-binding domain"/>
    <property type="match status" value="1"/>
</dbReference>
<comment type="caution">
    <text evidence="5">The sequence shown here is derived from an EMBL/GenBank/DDBJ whole genome shotgun (WGS) entry which is preliminary data.</text>
</comment>
<dbReference type="Gene3D" id="1.20.120.530">
    <property type="entry name" value="GntR ligand-binding domain-like"/>
    <property type="match status" value="1"/>
</dbReference>
<evidence type="ECO:0000256" key="1">
    <source>
        <dbReference type="ARBA" id="ARBA00023015"/>
    </source>
</evidence>
<keyword evidence="2" id="KW-0238">DNA-binding</keyword>
<evidence type="ECO:0000259" key="4">
    <source>
        <dbReference type="PROSITE" id="PS50949"/>
    </source>
</evidence>
<dbReference type="Proteomes" id="UP000638918">
    <property type="component" value="Unassembled WGS sequence"/>
</dbReference>
<sequence length="238" mass="26079">MAGTGDRPSLFDLMNRMAASPLEVRTLSDRLVEVVRDMILSGAIAPNVPIRQDALAADLNVSKIPLREALVRLEQDGLVVSHANRGFFARGMSSAEVEEIFELRLKLEPDAAAEACLVADDARQDEARRVLAQLNAAAAAGLPTVGPLNRAFHIAMVRPGGRALTTEITARLHVMADRYVRKHLEHKGRHLTAETEHQDILQAWLARDAATVRRLVADHLQHTLADLREEFAQGDGQG</sequence>
<dbReference type="PROSITE" id="PS50949">
    <property type="entry name" value="HTH_GNTR"/>
    <property type="match status" value="1"/>
</dbReference>
<dbReference type="InterPro" id="IPR000524">
    <property type="entry name" value="Tscrpt_reg_HTH_GntR"/>
</dbReference>
<dbReference type="InterPro" id="IPR011711">
    <property type="entry name" value="GntR_C"/>
</dbReference>
<name>A0ABR8R1T4_9CAUL</name>
<reference evidence="5 6" key="1">
    <citation type="submission" date="2020-08" db="EMBL/GenBank/DDBJ databases">
        <title>A Genomic Blueprint of the Chicken Gut Microbiome.</title>
        <authorList>
            <person name="Gilroy R."/>
            <person name="Ravi A."/>
            <person name="Getino M."/>
            <person name="Pursley I."/>
            <person name="Horton D.L."/>
            <person name="Alikhan N.-F."/>
            <person name="Baker D."/>
            <person name="Gharbi K."/>
            <person name="Hall N."/>
            <person name="Watson M."/>
            <person name="Adriaenssens E.M."/>
            <person name="Foster-Nyarko E."/>
            <person name="Jarju S."/>
            <person name="Secka A."/>
            <person name="Antonio M."/>
            <person name="Oren A."/>
            <person name="Chaudhuri R."/>
            <person name="La Ragione R.M."/>
            <person name="Hildebrand F."/>
            <person name="Pallen M.J."/>
        </authorList>
    </citation>
    <scope>NUCLEOTIDE SEQUENCE [LARGE SCALE GENOMIC DNA]</scope>
    <source>
        <strain evidence="5 6">Sa3CVA3</strain>
    </source>
</reference>
<keyword evidence="3" id="KW-0804">Transcription</keyword>
<proteinExistence type="predicted"/>
<dbReference type="Pfam" id="PF07729">
    <property type="entry name" value="FCD"/>
    <property type="match status" value="1"/>
</dbReference>
<dbReference type="InterPro" id="IPR008920">
    <property type="entry name" value="TF_FadR/GntR_C"/>
</dbReference>
<feature type="domain" description="HTH gntR-type" evidence="4">
    <location>
        <begin position="25"/>
        <end position="92"/>
    </location>
</feature>
<keyword evidence="6" id="KW-1185">Reference proteome</keyword>
<keyword evidence="1" id="KW-0805">Transcription regulation</keyword>
<dbReference type="PANTHER" id="PTHR43537:SF41">
    <property type="entry name" value="TRANSCRIPTIONAL REGULATORY PROTEIN"/>
    <property type="match status" value="1"/>
</dbReference>